<dbReference type="SUPFAM" id="SSF58038">
    <property type="entry name" value="SNARE fusion complex"/>
    <property type="match status" value="1"/>
</dbReference>
<reference evidence="3" key="1">
    <citation type="submission" date="2021-01" db="EMBL/GenBank/DDBJ databases">
        <authorList>
            <person name="Corre E."/>
            <person name="Pelletier E."/>
            <person name="Niang G."/>
            <person name="Scheremetjew M."/>
            <person name="Finn R."/>
            <person name="Kale V."/>
            <person name="Holt S."/>
            <person name="Cochrane G."/>
            <person name="Meng A."/>
            <person name="Brown T."/>
            <person name="Cohen L."/>
        </authorList>
    </citation>
    <scope>NUCLEOTIDE SEQUENCE</scope>
    <source>
        <strain evidence="3">MM31A-1</strain>
    </source>
</reference>
<evidence type="ECO:0000256" key="1">
    <source>
        <dbReference type="SAM" id="MobiDB-lite"/>
    </source>
</evidence>
<evidence type="ECO:0000256" key="2">
    <source>
        <dbReference type="SAM" id="Phobius"/>
    </source>
</evidence>
<accession>A0A7S3QDT0</accession>
<feature type="transmembrane region" description="Helical" evidence="2">
    <location>
        <begin position="118"/>
        <end position="137"/>
    </location>
</feature>
<protein>
    <recommendedName>
        <fullName evidence="4">t-SNARE coiled-coil homology domain-containing protein</fullName>
    </recommendedName>
</protein>
<feature type="compositionally biased region" description="Polar residues" evidence="1">
    <location>
        <begin position="1"/>
        <end position="21"/>
    </location>
</feature>
<sequence length="161" mass="18190">MSYSSAGNNRNANNDSGLNNRYNSSSPTSYQNSTSPSYRPPKVSGSFAQQQTQVMEDTMRTHYETEATSAAVLSQLRTQRGQLDGANTNVWEMRQAAERAKKDITSMAKKVRKKKMRLQMIVIVLAVVDFVLFVRLIQCGGSFYCKRRNYSNNNNSYYGTN</sequence>
<dbReference type="AlphaFoldDB" id="A0A7S3QDT0"/>
<dbReference type="EMBL" id="HBIO01024960">
    <property type="protein sequence ID" value="CAE0474317.1"/>
    <property type="molecule type" value="Transcribed_RNA"/>
</dbReference>
<evidence type="ECO:0008006" key="4">
    <source>
        <dbReference type="Google" id="ProtNLM"/>
    </source>
</evidence>
<proteinExistence type="predicted"/>
<name>A0A7S3QDT0_9STRA</name>
<dbReference type="Gene3D" id="1.20.5.110">
    <property type="match status" value="1"/>
</dbReference>
<organism evidence="3">
    <name type="scientific">Chaetoceros debilis</name>
    <dbReference type="NCBI Taxonomy" id="122233"/>
    <lineage>
        <taxon>Eukaryota</taxon>
        <taxon>Sar</taxon>
        <taxon>Stramenopiles</taxon>
        <taxon>Ochrophyta</taxon>
        <taxon>Bacillariophyta</taxon>
        <taxon>Coscinodiscophyceae</taxon>
        <taxon>Chaetocerotophycidae</taxon>
        <taxon>Chaetocerotales</taxon>
        <taxon>Chaetocerotaceae</taxon>
        <taxon>Chaetoceros</taxon>
    </lineage>
</organism>
<keyword evidence="2" id="KW-0472">Membrane</keyword>
<keyword evidence="2" id="KW-0812">Transmembrane</keyword>
<gene>
    <name evidence="3" type="ORF">CDEB00056_LOCUS19170</name>
</gene>
<feature type="compositionally biased region" description="Low complexity" evidence="1">
    <location>
        <begin position="22"/>
        <end position="37"/>
    </location>
</feature>
<keyword evidence="2" id="KW-1133">Transmembrane helix</keyword>
<evidence type="ECO:0000313" key="3">
    <source>
        <dbReference type="EMBL" id="CAE0474317.1"/>
    </source>
</evidence>
<feature type="region of interest" description="Disordered" evidence="1">
    <location>
        <begin position="1"/>
        <end position="52"/>
    </location>
</feature>